<protein>
    <submittedName>
        <fullName evidence="3">Type III-B CRISPR module RAMP protein Cmr4</fullName>
    </submittedName>
</protein>
<dbReference type="InterPro" id="IPR005537">
    <property type="entry name" value="RAMP_III_fam"/>
</dbReference>
<evidence type="ECO:0000313" key="3">
    <source>
        <dbReference type="EMBL" id="GGG19979.1"/>
    </source>
</evidence>
<keyword evidence="4" id="KW-1185">Reference proteome</keyword>
<dbReference type="RefSeq" id="WP_120461671.1">
    <property type="nucleotide sequence ID" value="NZ_BMIW01000063.1"/>
</dbReference>
<dbReference type="PANTHER" id="PTHR36700">
    <property type="entry name" value="CRISPR SYSTEM CMR SUBUNIT CMR4"/>
    <property type="match status" value="1"/>
</dbReference>
<dbReference type="Pfam" id="PF03787">
    <property type="entry name" value="RAMPs"/>
    <property type="match status" value="1"/>
</dbReference>
<keyword evidence="1" id="KW-0051">Antiviral defense</keyword>
<gene>
    <name evidence="3" type="ORF">GCM10010913_47700</name>
</gene>
<evidence type="ECO:0000259" key="2">
    <source>
        <dbReference type="Pfam" id="PF03787"/>
    </source>
</evidence>
<dbReference type="PANTHER" id="PTHR36700:SF1">
    <property type="entry name" value="CRISPR SYSTEM CMR SUBUNIT CMR4"/>
    <property type="match status" value="1"/>
</dbReference>
<accession>A0ABQ1WAW9</accession>
<feature type="domain" description="CRISPR type III-associated protein" evidence="2">
    <location>
        <begin position="10"/>
        <end position="306"/>
    </location>
</feature>
<evidence type="ECO:0000313" key="4">
    <source>
        <dbReference type="Proteomes" id="UP000608420"/>
    </source>
</evidence>
<dbReference type="Proteomes" id="UP000608420">
    <property type="component" value="Unassembled WGS sequence"/>
</dbReference>
<reference evidence="4" key="1">
    <citation type="journal article" date="2019" name="Int. J. Syst. Evol. Microbiol.">
        <title>The Global Catalogue of Microorganisms (GCM) 10K type strain sequencing project: providing services to taxonomists for standard genome sequencing and annotation.</title>
        <authorList>
            <consortium name="The Broad Institute Genomics Platform"/>
            <consortium name="The Broad Institute Genome Sequencing Center for Infectious Disease"/>
            <person name="Wu L."/>
            <person name="Ma J."/>
        </authorList>
    </citation>
    <scope>NUCLEOTIDE SEQUENCE [LARGE SCALE GENOMIC DNA]</scope>
    <source>
        <strain evidence="4">CGMCC 1.15420</strain>
    </source>
</reference>
<dbReference type="EMBL" id="BMIW01000063">
    <property type="protein sequence ID" value="GGG19979.1"/>
    <property type="molecule type" value="Genomic_DNA"/>
</dbReference>
<dbReference type="InterPro" id="IPR013410">
    <property type="entry name" value="CRISPR-assoc_RAMP_Cmr4"/>
</dbReference>
<dbReference type="NCBIfam" id="TIGR02580">
    <property type="entry name" value="cas_RAMP_Cmr4"/>
    <property type="match status" value="1"/>
</dbReference>
<name>A0ABQ1WAW9_9BACL</name>
<proteinExistence type="predicted"/>
<comment type="caution">
    <text evidence="3">The sequence shown here is derived from an EMBL/GenBank/DDBJ whole genome shotgun (WGS) entry which is preliminary data.</text>
</comment>
<organism evidence="3 4">
    <name type="scientific">Paenibacillus aceti</name>
    <dbReference type="NCBI Taxonomy" id="1820010"/>
    <lineage>
        <taxon>Bacteria</taxon>
        <taxon>Bacillati</taxon>
        <taxon>Bacillota</taxon>
        <taxon>Bacilli</taxon>
        <taxon>Bacillales</taxon>
        <taxon>Paenibacillaceae</taxon>
        <taxon>Paenibacillus</taxon>
    </lineage>
</organism>
<evidence type="ECO:0000256" key="1">
    <source>
        <dbReference type="ARBA" id="ARBA00023118"/>
    </source>
</evidence>
<sequence>MTNSKLYFMHCISPVHIGAGQGVGIIDLPMMRERITEWPFIPGSSVKGVQRDYYTRQMNTNPQKITQAWIDTAFGKAHDENESNAGAVVFSDSRLFAFPVASQYGTFAYVTCPLVIQRFLRDLSAAGLSENHNDRNPDKYEEMLNWVNGLISDEVQAIVTNFNKNKDSDGIIYLDEFECRSKYEKDSIFDRCMEVLSKQIFSDPLSQKMFKERVVMVSDDAFQYFVTMCCEVVTRIRMDDEKKIVKKGHLWTEEYLPVESILYGIVWCDNLRSSSGYSEANILRDLEGETQLQIGGNASVGKGRVRFRIPEGGGER</sequence>